<dbReference type="EMBL" id="BLAL01000197">
    <property type="protein sequence ID" value="GES90999.1"/>
    <property type="molecule type" value="Genomic_DNA"/>
</dbReference>
<reference evidence="2 4" key="1">
    <citation type="submission" date="2017-11" db="EMBL/GenBank/DDBJ databases">
        <title>The genome of Rhizophagus clarus HR1 reveals common genetic basis of auxotrophy among arbuscular mycorrhizal fungi.</title>
        <authorList>
            <person name="Kobayashi Y."/>
        </authorList>
    </citation>
    <scope>NUCLEOTIDE SEQUENCE [LARGE SCALE GENOMIC DNA]</scope>
    <source>
        <strain evidence="2 4">HR1</strain>
    </source>
</reference>
<evidence type="ECO:0000313" key="2">
    <source>
        <dbReference type="EMBL" id="GBC06388.1"/>
    </source>
</evidence>
<protein>
    <submittedName>
        <fullName evidence="3">Kinase-like domain-containing protein</fullName>
    </submittedName>
</protein>
<gene>
    <name evidence="3" type="ORF">RCL2_001783200</name>
    <name evidence="2" type="ORF">RclHR1_00680032</name>
</gene>
<keyword evidence="4" id="KW-1185">Reference proteome</keyword>
<dbReference type="PANTHER" id="PTHR11102:SF160">
    <property type="entry name" value="ERAD-ASSOCIATED E3 UBIQUITIN-PROTEIN LIGASE COMPONENT HRD3"/>
    <property type="match status" value="1"/>
</dbReference>
<dbReference type="SMART" id="SM00671">
    <property type="entry name" value="SEL1"/>
    <property type="match status" value="5"/>
</dbReference>
<dbReference type="Proteomes" id="UP000247702">
    <property type="component" value="Unassembled WGS sequence"/>
</dbReference>
<dbReference type="GO" id="GO:0016301">
    <property type="term" value="F:kinase activity"/>
    <property type="evidence" value="ECO:0007669"/>
    <property type="project" value="UniProtKB-KW"/>
</dbReference>
<comment type="caution">
    <text evidence="2">The sequence shown here is derived from an EMBL/GenBank/DDBJ whole genome shotgun (WGS) entry which is preliminary data.</text>
</comment>
<keyword evidence="3" id="KW-0808">Transferase</keyword>
<dbReference type="EMBL" id="BEXD01004070">
    <property type="protein sequence ID" value="GBC06388.1"/>
    <property type="molecule type" value="Genomic_DNA"/>
</dbReference>
<dbReference type="PANTHER" id="PTHR11102">
    <property type="entry name" value="SEL-1-LIKE PROTEIN"/>
    <property type="match status" value="1"/>
</dbReference>
<evidence type="ECO:0000313" key="4">
    <source>
        <dbReference type="Proteomes" id="UP000247702"/>
    </source>
</evidence>
<dbReference type="Pfam" id="PF08238">
    <property type="entry name" value="Sel1"/>
    <property type="match status" value="5"/>
</dbReference>
<dbReference type="AlphaFoldDB" id="A0A2Z6RTH2"/>
<name>A0A2Z6RTH2_9GLOM</name>
<evidence type="ECO:0000256" key="1">
    <source>
        <dbReference type="ARBA" id="ARBA00038101"/>
    </source>
</evidence>
<dbReference type="InterPro" id="IPR050767">
    <property type="entry name" value="Sel1_AlgK"/>
</dbReference>
<comment type="similarity">
    <text evidence="1">Belongs to the sel-1 family.</text>
</comment>
<dbReference type="Proteomes" id="UP000615446">
    <property type="component" value="Unassembled WGS sequence"/>
</dbReference>
<reference evidence="3" key="2">
    <citation type="submission" date="2019-10" db="EMBL/GenBank/DDBJ databases">
        <title>Conservation and host-specific expression of non-tandemly repeated heterogenous ribosome RNA gene in arbuscular mycorrhizal fungi.</title>
        <authorList>
            <person name="Maeda T."/>
            <person name="Kobayashi Y."/>
            <person name="Nakagawa T."/>
            <person name="Ezawa T."/>
            <person name="Yamaguchi K."/>
            <person name="Bino T."/>
            <person name="Nishimoto Y."/>
            <person name="Shigenobu S."/>
            <person name="Kawaguchi M."/>
        </authorList>
    </citation>
    <scope>NUCLEOTIDE SEQUENCE</scope>
    <source>
        <strain evidence="3">HR1</strain>
    </source>
</reference>
<accession>A0A2Z6RTH2</accession>
<dbReference type="Gene3D" id="1.25.40.10">
    <property type="entry name" value="Tetratricopeptide repeat domain"/>
    <property type="match status" value="2"/>
</dbReference>
<keyword evidence="3" id="KW-0418">Kinase</keyword>
<dbReference type="SUPFAM" id="SSF81901">
    <property type="entry name" value="HCP-like"/>
    <property type="match status" value="1"/>
</dbReference>
<dbReference type="OrthoDB" id="272077at2759"/>
<sequence length="300" mass="34149">MSNIQFNSDYINSSNSNNSLHGFFQIIQNFDKMNIREIEPTAKNINENIFEEDLGIVIDELVNLIFKELNKGKAEEVLKCHVLNYINSHKIILQEIYDCLLNNQYNNSNSICLLGYFNYYGIGININKKRAAELYQKATLLGNNVAQLNLADMYIHGNGINTCSELAFGLYKKLADKEVPYAIDKLGYCYEMGIGTGTNWKRAVELYQKAADLGNSTGMNNLGDCYHNGFGTNIDDQKAFELYQKAANLDNFFAQYKLALMYESGNGIEKNIAHAIYWYKKSAKQGYIYAQNHLKKFIAV</sequence>
<proteinExistence type="inferred from homology"/>
<organism evidence="2 4">
    <name type="scientific">Rhizophagus clarus</name>
    <dbReference type="NCBI Taxonomy" id="94130"/>
    <lineage>
        <taxon>Eukaryota</taxon>
        <taxon>Fungi</taxon>
        <taxon>Fungi incertae sedis</taxon>
        <taxon>Mucoromycota</taxon>
        <taxon>Glomeromycotina</taxon>
        <taxon>Glomeromycetes</taxon>
        <taxon>Glomerales</taxon>
        <taxon>Glomeraceae</taxon>
        <taxon>Rhizophagus</taxon>
    </lineage>
</organism>
<dbReference type="InterPro" id="IPR011990">
    <property type="entry name" value="TPR-like_helical_dom_sf"/>
</dbReference>
<evidence type="ECO:0000313" key="3">
    <source>
        <dbReference type="EMBL" id="GES90999.1"/>
    </source>
</evidence>
<dbReference type="InterPro" id="IPR006597">
    <property type="entry name" value="Sel1-like"/>
</dbReference>